<dbReference type="InterPro" id="IPR031357">
    <property type="entry name" value="Stealth_CR3"/>
</dbReference>
<protein>
    <submittedName>
        <fullName evidence="6">Xanthine phosphoribosyltransferase 1</fullName>
    </submittedName>
</protein>
<evidence type="ECO:0000313" key="6">
    <source>
        <dbReference type="EMBL" id="KAG9064579.1"/>
    </source>
</evidence>
<sequence>MSVFRWRHSRRIYILVTAAVFITLWLFFSLSYSMDHETTGLNLEPGFVAFSTDTQGREPDDGEEDPDYFSDDPRRPRDMPAWFPDWIISKTLHPSALWPDPTTAHATNLEMNASNLRPPRPAILDVAYTWVNGSDPEWQYSKHFYVQHNPNLRLISGNDSKAEKFMASRFRDNNELLHSVRSTYKFGRDMVRKVHIFTADVIEESLWTSFQVRRDNGEGPGLTVDEHALEEIFIYMNDDIYFSMPMVQGDYWTPQYGMVFQVAPKYTVRPTPIYEKEKAPLERGYIDNLEFTNHQLSKRFGYRYRPHIEHYVHIASRSILEEAEALWPAAFLQSEKAQFRSDYGGHTLQTMFLAHYTIERLRETQLRSFWRYRVDYNGNGDFEWEERWALVALIEDWTRNGDRVNQRRLKRSTGKVDRFLDGYEEVLDRTGYWELEQTPAVQYTYSGMEGFPFLILQANTSSTMNFEMDGDRVRKQPRFSEATIPPADRTCRFDLNFCLGPKFMQPQGTLSHDDAEIIFKRLAFKEYHCGDCLLQIALQSDRGVYYYYERVEDAEGDGWGDMLRHNNSTRTKKVYSQHKRGIPAILPHESIHPKARQRVLQDLYRYNYVIGESDSIFRMMDTLHNTKEHFELIEEAMRMDKPPQVVCLNDDVKEEDEDGSEMRGLLAGFLNEWPYSPTEQSRVVSASMTPVPTTTQLLLCPVCSQPFKPSKNQNSNLRRHLKNIHNMSPTMHPRKCKWDSIPDGRIKDDKDRKERTRRSKRLWARKTRLRRKAEEVALGLCMLSQAD</sequence>
<keyword evidence="3" id="KW-0812">Transmembrane</keyword>
<keyword evidence="3" id="KW-1133">Transmembrane helix</keyword>
<name>A0A9P7XPC7_9FUNG</name>
<dbReference type="GO" id="GO:0016757">
    <property type="term" value="F:glycosyltransferase activity"/>
    <property type="evidence" value="ECO:0007669"/>
    <property type="project" value="UniProtKB-KW"/>
</dbReference>
<keyword evidence="3" id="KW-0472">Membrane</keyword>
<organism evidence="6 7">
    <name type="scientific">Linnemannia hyalina</name>
    <dbReference type="NCBI Taxonomy" id="64524"/>
    <lineage>
        <taxon>Eukaryota</taxon>
        <taxon>Fungi</taxon>
        <taxon>Fungi incertae sedis</taxon>
        <taxon>Mucoromycota</taxon>
        <taxon>Mortierellomycotina</taxon>
        <taxon>Mortierellomycetes</taxon>
        <taxon>Mortierellales</taxon>
        <taxon>Mortierellaceae</taxon>
        <taxon>Linnemannia</taxon>
    </lineage>
</organism>
<dbReference type="GO" id="GO:0005794">
    <property type="term" value="C:Golgi apparatus"/>
    <property type="evidence" value="ECO:0007669"/>
    <property type="project" value="TreeGrafter"/>
</dbReference>
<dbReference type="Pfam" id="PF17101">
    <property type="entry name" value="Stealth_CR1"/>
    <property type="match status" value="1"/>
</dbReference>
<feature type="domain" description="Stealth protein CR1 conserved region 1" evidence="4">
    <location>
        <begin position="125"/>
        <end position="145"/>
    </location>
</feature>
<dbReference type="PANTHER" id="PTHR24045">
    <property type="match status" value="1"/>
</dbReference>
<keyword evidence="6" id="KW-0328">Glycosyltransferase</keyword>
<gene>
    <name evidence="6" type="primary">XPT1_2</name>
    <name evidence="6" type="ORF">KI688_002837</name>
</gene>
<dbReference type="PANTHER" id="PTHR24045:SF0">
    <property type="entry name" value="N-ACETYLGLUCOSAMINE-1-PHOSPHOTRANSFERASE SUBUNITS ALPHA_BETA"/>
    <property type="match status" value="1"/>
</dbReference>
<comment type="caution">
    <text evidence="6">The sequence shown here is derived from an EMBL/GenBank/DDBJ whole genome shotgun (WGS) entry which is preliminary data.</text>
</comment>
<evidence type="ECO:0000259" key="5">
    <source>
        <dbReference type="Pfam" id="PF17102"/>
    </source>
</evidence>
<evidence type="ECO:0000313" key="7">
    <source>
        <dbReference type="Proteomes" id="UP000707451"/>
    </source>
</evidence>
<feature type="region of interest" description="Disordered" evidence="2">
    <location>
        <begin position="52"/>
        <end position="76"/>
    </location>
</feature>
<dbReference type="EMBL" id="JAHRHY010000013">
    <property type="protein sequence ID" value="KAG9064579.1"/>
    <property type="molecule type" value="Genomic_DNA"/>
</dbReference>
<evidence type="ECO:0000256" key="1">
    <source>
        <dbReference type="ARBA" id="ARBA00022679"/>
    </source>
</evidence>
<proteinExistence type="predicted"/>
<evidence type="ECO:0000256" key="3">
    <source>
        <dbReference type="SAM" id="Phobius"/>
    </source>
</evidence>
<evidence type="ECO:0000256" key="2">
    <source>
        <dbReference type="SAM" id="MobiDB-lite"/>
    </source>
</evidence>
<feature type="transmembrane region" description="Helical" evidence="3">
    <location>
        <begin position="12"/>
        <end position="32"/>
    </location>
</feature>
<dbReference type="InterPro" id="IPR031358">
    <property type="entry name" value="Stealth_CR1"/>
</dbReference>
<dbReference type="Proteomes" id="UP000707451">
    <property type="component" value="Unassembled WGS sequence"/>
</dbReference>
<feature type="region of interest" description="Disordered" evidence="2">
    <location>
        <begin position="725"/>
        <end position="757"/>
    </location>
</feature>
<dbReference type="InterPro" id="IPR047141">
    <property type="entry name" value="Stealth"/>
</dbReference>
<dbReference type="OrthoDB" id="263283at2759"/>
<dbReference type="Pfam" id="PF17102">
    <property type="entry name" value="Stealth_CR3"/>
    <property type="match status" value="1"/>
</dbReference>
<feature type="compositionally biased region" description="Acidic residues" evidence="2">
    <location>
        <begin position="60"/>
        <end position="70"/>
    </location>
</feature>
<keyword evidence="7" id="KW-1185">Reference proteome</keyword>
<reference evidence="6" key="1">
    <citation type="submission" date="2021-06" db="EMBL/GenBank/DDBJ databases">
        <title>Genome Sequence of Mortierella hyaline Strain SCG-10, a Cold-Adapted, Nitrate-Reducing Fungus Isolated from Soil in Minnesota, USA.</title>
        <authorList>
            <person name="Aldossari N."/>
        </authorList>
    </citation>
    <scope>NUCLEOTIDE SEQUENCE</scope>
    <source>
        <strain evidence="6">SCG-10</strain>
    </source>
</reference>
<feature type="domain" description="Stealth protein CR3 conserved region 3" evidence="5">
    <location>
        <begin position="310"/>
        <end position="356"/>
    </location>
</feature>
<keyword evidence="1" id="KW-0808">Transferase</keyword>
<feature type="compositionally biased region" description="Basic and acidic residues" evidence="2">
    <location>
        <begin position="736"/>
        <end position="754"/>
    </location>
</feature>
<accession>A0A9P7XPC7</accession>
<evidence type="ECO:0000259" key="4">
    <source>
        <dbReference type="Pfam" id="PF17101"/>
    </source>
</evidence>
<dbReference type="AlphaFoldDB" id="A0A9P7XPC7"/>